<protein>
    <submittedName>
        <fullName evidence="2">Uncharacterized protein</fullName>
    </submittedName>
</protein>
<dbReference type="EMBL" id="MHVH01000006">
    <property type="protein sequence ID" value="OHA90047.1"/>
    <property type="molecule type" value="Genomic_DNA"/>
</dbReference>
<dbReference type="Proteomes" id="UP000178107">
    <property type="component" value="Unassembled WGS sequence"/>
</dbReference>
<evidence type="ECO:0000313" key="2">
    <source>
        <dbReference type="EMBL" id="OHA90047.1"/>
    </source>
</evidence>
<dbReference type="AlphaFoldDB" id="A0A1G2SYD3"/>
<gene>
    <name evidence="2" type="ORF">A2838_00205</name>
</gene>
<organism evidence="2 3">
    <name type="scientific">Candidatus Zambryskibacteria bacterium RIFCSPHIGHO2_01_FULL_46_25</name>
    <dbReference type="NCBI Taxonomy" id="1802738"/>
    <lineage>
        <taxon>Bacteria</taxon>
        <taxon>Candidatus Zambryskiibacteriota</taxon>
    </lineage>
</organism>
<name>A0A1G2SYD3_9BACT</name>
<feature type="transmembrane region" description="Helical" evidence="1">
    <location>
        <begin position="5"/>
        <end position="25"/>
    </location>
</feature>
<evidence type="ECO:0000256" key="1">
    <source>
        <dbReference type="SAM" id="Phobius"/>
    </source>
</evidence>
<comment type="caution">
    <text evidence="2">The sequence shown here is derived from an EMBL/GenBank/DDBJ whole genome shotgun (WGS) entry which is preliminary data.</text>
</comment>
<keyword evidence="1" id="KW-0812">Transmembrane</keyword>
<reference evidence="2 3" key="1">
    <citation type="journal article" date="2016" name="Nat. Commun.">
        <title>Thousands of microbial genomes shed light on interconnected biogeochemical processes in an aquifer system.</title>
        <authorList>
            <person name="Anantharaman K."/>
            <person name="Brown C.T."/>
            <person name="Hug L.A."/>
            <person name="Sharon I."/>
            <person name="Castelle C.J."/>
            <person name="Probst A.J."/>
            <person name="Thomas B.C."/>
            <person name="Singh A."/>
            <person name="Wilkins M.J."/>
            <person name="Karaoz U."/>
            <person name="Brodie E.L."/>
            <person name="Williams K.H."/>
            <person name="Hubbard S.S."/>
            <person name="Banfield J.F."/>
        </authorList>
    </citation>
    <scope>NUCLEOTIDE SEQUENCE [LARGE SCALE GENOMIC DNA]</scope>
</reference>
<keyword evidence="1" id="KW-1133">Transmembrane helix</keyword>
<accession>A0A1G2SYD3</accession>
<proteinExistence type="predicted"/>
<evidence type="ECO:0000313" key="3">
    <source>
        <dbReference type="Proteomes" id="UP000178107"/>
    </source>
</evidence>
<sequence length="404" mass="43527">MKKTLYISITIVALLLVAFFTWFFIGRDKTVPAGEAIVDLLPFGTGDNLGQPTTDPSTSLGTSNQEQLLDENGIPTADISQISDAPVAGAVAFTRGGQTVVRFADRATGHIYETVLPAGKALVPLEKKKITNNTIPKVYEAYFRPDGNSVLLRMLESESGAQRNIILNLAATSSTAVNVRGDMGSVAVGQGNTLFYSDKGSKAIVSLPFSGSPTKTVLNSPFTDWRLMSFGNNLVAQTKASIQSPGYAYTLNVTNGSLGKILGPLNGLSVMPDALGTWVFYSYNNGSARSAGKNIKTGSGAETSPATLAEKCVWSIKKAGVVFCGVPVDEVGGNEPDDWYQGKTSFYDRVWEFDLNKEIAQVLLEPHVSFGLQLDVIEPKISPSEDYLIFINKRDISLWAFKLQ</sequence>
<keyword evidence="1" id="KW-0472">Membrane</keyword>